<comment type="subcellular location">
    <subcellularLocation>
        <location evidence="1">Cell projection</location>
        <location evidence="1">Cilium</location>
    </subcellularLocation>
    <subcellularLocation>
        <location evidence="2">Cytoplasm</location>
    </subcellularLocation>
</comment>
<evidence type="ECO:0000259" key="6">
    <source>
        <dbReference type="Pfam" id="PF22544"/>
    </source>
</evidence>
<evidence type="ECO:0000313" key="7">
    <source>
        <dbReference type="EMBL" id="MPN31666.1"/>
    </source>
</evidence>
<dbReference type="InterPro" id="IPR013783">
    <property type="entry name" value="Ig-like_fold"/>
</dbReference>
<keyword evidence="5" id="KW-0966">Cell projection</keyword>
<dbReference type="AlphaFoldDB" id="A0A645GZK8"/>
<evidence type="ECO:0000256" key="2">
    <source>
        <dbReference type="ARBA" id="ARBA00004496"/>
    </source>
</evidence>
<sequence>MLKPNEEGTITFTFNSRNTNQWGPVTDEIYVMLNNQRKFSEEFQLRVIGNIVEDFSGLTLDQKRKAPILEGISRTIDFGVIKAGSKKTAKYKIANKGVNPLEVRRVINNNREINVHPAKLSVGGGKSSFLIIDLMTKSLPEGDYKKSITLQTNDPDNTFVILVLNWKVQK</sequence>
<keyword evidence="4" id="KW-0969">Cilium</keyword>
<comment type="caution">
    <text evidence="7">The sequence shown here is derived from an EMBL/GenBank/DDBJ whole genome shotgun (WGS) entry which is preliminary data.</text>
</comment>
<gene>
    <name evidence="7" type="ORF">SDC9_179140</name>
</gene>
<organism evidence="7">
    <name type="scientific">bioreactor metagenome</name>
    <dbReference type="NCBI Taxonomy" id="1076179"/>
    <lineage>
        <taxon>unclassified sequences</taxon>
        <taxon>metagenomes</taxon>
        <taxon>ecological metagenomes</taxon>
    </lineage>
</organism>
<keyword evidence="3" id="KW-0963">Cytoplasm</keyword>
<evidence type="ECO:0000256" key="5">
    <source>
        <dbReference type="ARBA" id="ARBA00023273"/>
    </source>
</evidence>
<proteinExistence type="predicted"/>
<accession>A0A645GZK8</accession>
<evidence type="ECO:0000256" key="3">
    <source>
        <dbReference type="ARBA" id="ARBA00022490"/>
    </source>
</evidence>
<dbReference type="EMBL" id="VSSQ01083294">
    <property type="protein sequence ID" value="MPN31666.1"/>
    <property type="molecule type" value="Genomic_DNA"/>
</dbReference>
<name>A0A645GZK8_9ZZZZ</name>
<feature type="domain" description="HYDIN/VesB/CFA65-like Ig-like" evidence="6">
    <location>
        <begin position="68"/>
        <end position="159"/>
    </location>
</feature>
<dbReference type="Pfam" id="PF22544">
    <property type="entry name" value="HYDIN_VesB_CFA65-like_Ig"/>
    <property type="match status" value="1"/>
</dbReference>
<dbReference type="Gene3D" id="2.60.40.10">
    <property type="entry name" value="Immunoglobulins"/>
    <property type="match status" value="1"/>
</dbReference>
<evidence type="ECO:0000256" key="1">
    <source>
        <dbReference type="ARBA" id="ARBA00004138"/>
    </source>
</evidence>
<dbReference type="InterPro" id="IPR053879">
    <property type="entry name" value="HYDIN_VesB_CFA65-like_Ig"/>
</dbReference>
<evidence type="ECO:0000256" key="4">
    <source>
        <dbReference type="ARBA" id="ARBA00023069"/>
    </source>
</evidence>
<dbReference type="GO" id="GO:0005737">
    <property type="term" value="C:cytoplasm"/>
    <property type="evidence" value="ECO:0007669"/>
    <property type="project" value="UniProtKB-SubCell"/>
</dbReference>
<reference evidence="7" key="1">
    <citation type="submission" date="2019-08" db="EMBL/GenBank/DDBJ databases">
        <authorList>
            <person name="Kucharzyk K."/>
            <person name="Murdoch R.W."/>
            <person name="Higgins S."/>
            <person name="Loffler F."/>
        </authorList>
    </citation>
    <scope>NUCLEOTIDE SEQUENCE</scope>
</reference>
<protein>
    <recommendedName>
        <fullName evidence="6">HYDIN/VesB/CFA65-like Ig-like domain-containing protein</fullName>
    </recommendedName>
</protein>
<dbReference type="GO" id="GO:0005929">
    <property type="term" value="C:cilium"/>
    <property type="evidence" value="ECO:0007669"/>
    <property type="project" value="UniProtKB-SubCell"/>
</dbReference>